<protein>
    <recommendedName>
        <fullName evidence="4">FlgN protein</fullName>
    </recommendedName>
</protein>
<organism evidence="3">
    <name type="scientific">marine metagenome</name>
    <dbReference type="NCBI Taxonomy" id="408172"/>
    <lineage>
        <taxon>unclassified sequences</taxon>
        <taxon>metagenomes</taxon>
        <taxon>ecological metagenomes</taxon>
    </lineage>
</organism>
<keyword evidence="1" id="KW-1005">Bacterial flagellum biogenesis</keyword>
<dbReference type="Gene3D" id="1.20.58.300">
    <property type="entry name" value="FlgN-like"/>
    <property type="match status" value="1"/>
</dbReference>
<reference evidence="3" key="1">
    <citation type="submission" date="2018-05" db="EMBL/GenBank/DDBJ databases">
        <authorList>
            <person name="Lanie J.A."/>
            <person name="Ng W.-L."/>
            <person name="Kazmierczak K.M."/>
            <person name="Andrzejewski T.M."/>
            <person name="Davidsen T.M."/>
            <person name="Wayne K.J."/>
            <person name="Tettelin H."/>
            <person name="Glass J.I."/>
            <person name="Rusch D."/>
            <person name="Podicherti R."/>
            <person name="Tsui H.-C.T."/>
            <person name="Winkler M.E."/>
        </authorList>
    </citation>
    <scope>NUCLEOTIDE SEQUENCE</scope>
</reference>
<evidence type="ECO:0000313" key="3">
    <source>
        <dbReference type="EMBL" id="SUZ72146.1"/>
    </source>
</evidence>
<proteinExistence type="predicted"/>
<accession>A0A381PYK8</accession>
<dbReference type="EMBL" id="UINC01001145">
    <property type="protein sequence ID" value="SUZ72146.1"/>
    <property type="molecule type" value="Genomic_DNA"/>
</dbReference>
<dbReference type="GO" id="GO:0044780">
    <property type="term" value="P:bacterial-type flagellum assembly"/>
    <property type="evidence" value="ECO:0007669"/>
    <property type="project" value="InterPro"/>
</dbReference>
<dbReference type="SUPFAM" id="SSF140566">
    <property type="entry name" value="FlgN-like"/>
    <property type="match status" value="1"/>
</dbReference>
<sequence length="160" mass="18079">MKELLNILRQEVELHEQLISMLQKESEGFGRLRGSELLKLQGEKSRCVRASSRLEKERIQLVEQLADSWNMASKELTLSVIISRATEEYSVPLQQCFDQLKSLIKQIHIIADENSLQASGRLKSVESSIQFMSQLQNGPPTYSDAGKIQTATSTISRTEV</sequence>
<evidence type="ECO:0008006" key="4">
    <source>
        <dbReference type="Google" id="ProtNLM"/>
    </source>
</evidence>
<dbReference type="Pfam" id="PF05130">
    <property type="entry name" value="FlgN"/>
    <property type="match status" value="1"/>
</dbReference>
<dbReference type="AlphaFoldDB" id="A0A381PYK8"/>
<evidence type="ECO:0000256" key="1">
    <source>
        <dbReference type="ARBA" id="ARBA00022795"/>
    </source>
</evidence>
<dbReference type="InterPro" id="IPR036679">
    <property type="entry name" value="FlgN-like_sf"/>
</dbReference>
<dbReference type="InterPro" id="IPR007809">
    <property type="entry name" value="FlgN-like"/>
</dbReference>
<evidence type="ECO:0000256" key="2">
    <source>
        <dbReference type="SAM" id="MobiDB-lite"/>
    </source>
</evidence>
<feature type="compositionally biased region" description="Polar residues" evidence="2">
    <location>
        <begin position="149"/>
        <end position="160"/>
    </location>
</feature>
<name>A0A381PYK8_9ZZZZ</name>
<gene>
    <name evidence="3" type="ORF">METZ01_LOCUS25000</name>
</gene>
<feature type="region of interest" description="Disordered" evidence="2">
    <location>
        <begin position="139"/>
        <end position="160"/>
    </location>
</feature>